<dbReference type="EC" id="1.6.99.5" evidence="1"/>
<keyword evidence="2" id="KW-1185">Reference proteome</keyword>
<dbReference type="HOGENOM" id="CLU_2634404_0_0_4"/>
<dbReference type="EMBL" id="AFAY01000044">
    <property type="protein sequence ID" value="EGF10193.1"/>
    <property type="molecule type" value="Genomic_DNA"/>
</dbReference>
<reference evidence="1 2" key="1">
    <citation type="submission" date="2011-02" db="EMBL/GenBank/DDBJ databases">
        <authorList>
            <person name="Muzny D."/>
            <person name="Qin X."/>
            <person name="Deng J."/>
            <person name="Jiang H."/>
            <person name="Liu Y."/>
            <person name="Qu J."/>
            <person name="Song X.-Z."/>
            <person name="Zhang L."/>
            <person name="Thornton R."/>
            <person name="Coyle M."/>
            <person name="Francisco L."/>
            <person name="Jackson L."/>
            <person name="Javaid M."/>
            <person name="Korchina V."/>
            <person name="Kovar C."/>
            <person name="Mata R."/>
            <person name="Mathew T."/>
            <person name="Ngo R."/>
            <person name="Nguyen L."/>
            <person name="Nguyen N."/>
            <person name="Okwuonu G."/>
            <person name="Ongeri F."/>
            <person name="Pham C."/>
            <person name="Simmons D."/>
            <person name="Wilczek-Boney K."/>
            <person name="Hale W."/>
            <person name="Jakkamsetti A."/>
            <person name="Pham P."/>
            <person name="Ruth R."/>
            <person name="San Lucas F."/>
            <person name="Warren J."/>
            <person name="Zhang J."/>
            <person name="Zhao Z."/>
            <person name="Zhou C."/>
            <person name="Zhu D."/>
            <person name="Lee S."/>
            <person name="Bess C."/>
            <person name="Blankenburg K."/>
            <person name="Forbes L."/>
            <person name="Fu Q."/>
            <person name="Gubbala S."/>
            <person name="Hirani K."/>
            <person name="Jayaseelan J.C."/>
            <person name="Lara F."/>
            <person name="Munidasa M."/>
            <person name="Palculict T."/>
            <person name="Patil S."/>
            <person name="Pu L.-L."/>
            <person name="Saada N."/>
            <person name="Tang L."/>
            <person name="Weissenberger G."/>
            <person name="Zhu Y."/>
            <person name="Hemphill L."/>
            <person name="Shang Y."/>
            <person name="Youmans B."/>
            <person name="Ayvaz T."/>
            <person name="Ross M."/>
            <person name="Santibanez J."/>
            <person name="Aqrawi P."/>
            <person name="Gross S."/>
            <person name="Joshi V."/>
            <person name="Fowler G."/>
            <person name="Nazareth L."/>
            <person name="Reid J."/>
            <person name="Worley K."/>
            <person name="Petrosino J."/>
            <person name="Highlander S."/>
            <person name="Gibbs R."/>
        </authorList>
    </citation>
    <scope>NUCLEOTIDE SEQUENCE [LARGE SCALE GENOMIC DNA]</scope>
    <source>
        <strain evidence="1 2">ATCC BAA-1200</strain>
    </source>
</reference>
<sequence>MDFAQKQKILRWVKLAALLLAAFAVWEFYGDRIKEKAAQIPSPTEGFDKPRDWDGRVRKTIECQERGENGCKRKTAQ</sequence>
<gene>
    <name evidence="1" type="primary">mnhE</name>
    <name evidence="1" type="ORF">HMPREF9123_2068</name>
</gene>
<protein>
    <submittedName>
        <fullName evidence="1">Monovalent cation/proton (H+) antiporter subunit E</fullName>
        <ecNumber evidence="1">1.6.99.5</ecNumber>
    </submittedName>
</protein>
<name>F2BEB2_9NEIS</name>
<accession>F2BEB2</accession>
<evidence type="ECO:0000313" key="2">
    <source>
        <dbReference type="Proteomes" id="UP000004105"/>
    </source>
</evidence>
<comment type="caution">
    <text evidence="1">The sequence shown here is derived from an EMBL/GenBank/DDBJ whole genome shotgun (WGS) entry which is preliminary data.</text>
</comment>
<organism evidence="1 2">
    <name type="scientific">Neisseria bacilliformis ATCC BAA-1200</name>
    <dbReference type="NCBI Taxonomy" id="888742"/>
    <lineage>
        <taxon>Bacteria</taxon>
        <taxon>Pseudomonadati</taxon>
        <taxon>Pseudomonadota</taxon>
        <taxon>Betaproteobacteria</taxon>
        <taxon>Neisseriales</taxon>
        <taxon>Neisseriaceae</taxon>
        <taxon>Neisseria</taxon>
    </lineage>
</organism>
<evidence type="ECO:0000313" key="1">
    <source>
        <dbReference type="EMBL" id="EGF10193.1"/>
    </source>
</evidence>
<dbReference type="OrthoDB" id="9901135at2"/>
<proteinExistence type="predicted"/>
<dbReference type="Proteomes" id="UP000004105">
    <property type="component" value="Unassembled WGS sequence"/>
</dbReference>
<dbReference type="AlphaFoldDB" id="F2BEB2"/>
<dbReference type="GO" id="GO:0016491">
    <property type="term" value="F:oxidoreductase activity"/>
    <property type="evidence" value="ECO:0007669"/>
    <property type="project" value="UniProtKB-KW"/>
</dbReference>
<keyword evidence="1" id="KW-0560">Oxidoreductase</keyword>
<dbReference type="RefSeq" id="WP_007343074.1">
    <property type="nucleotide sequence ID" value="NZ_GL878494.1"/>
</dbReference>